<evidence type="ECO:0008006" key="9">
    <source>
        <dbReference type="Google" id="ProtNLM"/>
    </source>
</evidence>
<evidence type="ECO:0000259" key="4">
    <source>
        <dbReference type="Pfam" id="PF07631"/>
    </source>
</evidence>
<evidence type="ECO:0000313" key="8">
    <source>
        <dbReference type="Proteomes" id="UP000315349"/>
    </source>
</evidence>
<feature type="domain" description="DUF1592" evidence="4">
    <location>
        <begin position="508"/>
        <end position="636"/>
    </location>
</feature>
<reference evidence="7 8" key="1">
    <citation type="submission" date="2019-02" db="EMBL/GenBank/DDBJ databases">
        <title>Deep-cultivation of Planctomycetes and their phenomic and genomic characterization uncovers novel biology.</title>
        <authorList>
            <person name="Wiegand S."/>
            <person name="Jogler M."/>
            <person name="Boedeker C."/>
            <person name="Pinto D."/>
            <person name="Vollmers J."/>
            <person name="Rivas-Marin E."/>
            <person name="Kohn T."/>
            <person name="Peeters S.H."/>
            <person name="Heuer A."/>
            <person name="Rast P."/>
            <person name="Oberbeckmann S."/>
            <person name="Bunk B."/>
            <person name="Jeske O."/>
            <person name="Meyerdierks A."/>
            <person name="Storesund J.E."/>
            <person name="Kallscheuer N."/>
            <person name="Luecker S."/>
            <person name="Lage O.M."/>
            <person name="Pohl T."/>
            <person name="Merkel B.J."/>
            <person name="Hornburger P."/>
            <person name="Mueller R.-W."/>
            <person name="Bruemmer F."/>
            <person name="Labrenz M."/>
            <person name="Spormann A.M."/>
            <person name="Op den Camp H."/>
            <person name="Overmann J."/>
            <person name="Amann R."/>
            <person name="Jetten M.S.M."/>
            <person name="Mascher T."/>
            <person name="Medema M.H."/>
            <person name="Devos D.P."/>
            <person name="Kaster A.-K."/>
            <person name="Ovreas L."/>
            <person name="Rohde M."/>
            <person name="Galperin M.Y."/>
            <person name="Jogler C."/>
        </authorList>
    </citation>
    <scope>NUCLEOTIDE SEQUENCE [LARGE SCALE GENOMIC DNA]</scope>
    <source>
        <strain evidence="7 8">Spb1</strain>
    </source>
</reference>
<organism evidence="7 8">
    <name type="scientific">Planctopirus ephydatiae</name>
    <dbReference type="NCBI Taxonomy" id="2528019"/>
    <lineage>
        <taxon>Bacteria</taxon>
        <taxon>Pseudomonadati</taxon>
        <taxon>Planctomycetota</taxon>
        <taxon>Planctomycetia</taxon>
        <taxon>Planctomycetales</taxon>
        <taxon>Planctomycetaceae</taxon>
        <taxon>Planctopirus</taxon>
    </lineage>
</organism>
<protein>
    <recommendedName>
        <fullName evidence="9">Planctomycete cytochrome C</fullName>
    </recommendedName>
</protein>
<dbReference type="Pfam" id="PF07626">
    <property type="entry name" value="PSD3"/>
    <property type="match status" value="1"/>
</dbReference>
<dbReference type="InterPro" id="IPR011429">
    <property type="entry name" value="Cyt_c_Planctomycete-type"/>
</dbReference>
<gene>
    <name evidence="7" type="ORF">Spb1_21530</name>
</gene>
<feature type="domain" description="Cytochrome C Planctomycete-type" evidence="5">
    <location>
        <begin position="52"/>
        <end position="98"/>
    </location>
</feature>
<dbReference type="InterPro" id="IPR013039">
    <property type="entry name" value="DUF1588"/>
</dbReference>
<feature type="domain" description="DUF1595" evidence="6">
    <location>
        <begin position="433"/>
        <end position="491"/>
    </location>
</feature>
<dbReference type="Pfam" id="PF07624">
    <property type="entry name" value="PSD2"/>
    <property type="match status" value="1"/>
</dbReference>
<dbReference type="InterPro" id="IPR013043">
    <property type="entry name" value="DUF1595"/>
</dbReference>
<evidence type="ECO:0000259" key="5">
    <source>
        <dbReference type="Pfam" id="PF07635"/>
    </source>
</evidence>
<dbReference type="KEGG" id="peh:Spb1_21530"/>
<feature type="domain" description="DUF1588" evidence="3">
    <location>
        <begin position="658"/>
        <end position="753"/>
    </location>
</feature>
<dbReference type="RefSeq" id="WP_145299247.1">
    <property type="nucleotide sequence ID" value="NZ_CP036299.1"/>
</dbReference>
<keyword evidence="8" id="KW-1185">Reference proteome</keyword>
<proteinExistence type="predicted"/>
<dbReference type="Proteomes" id="UP000315349">
    <property type="component" value="Chromosome"/>
</dbReference>
<accession>A0A518GNL5</accession>
<feature type="domain" description="DUF1587" evidence="2">
    <location>
        <begin position="136"/>
        <end position="202"/>
    </location>
</feature>
<evidence type="ECO:0000259" key="3">
    <source>
        <dbReference type="Pfam" id="PF07627"/>
    </source>
</evidence>
<sequence>MSLTELVNITVPSNSTKVRKLVVFLCLPLAAFFSRALLAGPLEVQHFLKTYCIDCHGAAKQKGDRRFDKLELPAAKVDTLIELKDILDQLNLGDMPPKKSKQPSTEELKAFIEQATQALTEGREKLASTGGSTVLRRLNRREYINTIGDLFGLNMAAFDPTTQFPRDQTEENMENLGDVLQTSGYLLDQYLDAADVIVEKVFALQELTPENEWHFNGNFQSKRKQSNPQREYDNRYLNIYECMDTEKHVGGYAFIDGFKEGVPVDGLYEIRVLAHAMHRENPYDPAIFGIDHREPYRLGVVPGDYKAGPLEQPQPLQPMLAELALGDGEPEWYTMKVWLDVGHTPRFVFPNGPRDARSSWQKIAEYHKDKWKMTKNDSGRLPITEAHRVAIVDGKVPHIRIHEVTIRGPLTDGTVAVPQQIALAEASRDPKKVREVLKAFASRAYRRPITQDELERHMEVALQRVRAGHSPQEAFKDAVKSILCSPAFLYHSQSVLPDNTAPSKPPKLDDYALATRLSYFLWSSMPDEELIRLASDQQLRKPEVLLAQTRRMLASPRSDTFVVSFLDSWLNLRNLGGMPPDRREFEEYFYKGLEQAFKRETQLFMRDLIERDASIIHFLDSDYSFVNQPLATHYGLGELGDPAKAHEFRKVTFTDSKRGGLLGMGSVLTITANGIETSPVVRGVYLLENILGTPPPPPPDDVPAIDPDVRGAKSMRELLSKHRESASCMVCHQKIDPLGFALENFDPIGGWRDRIENTKVDASGELPSGETFSDVVGLKKILVQRQDMFARMLTDRLLTYACGRRMGALEEPIVEKIVSELPKHEYGLRSLIEMVVTSELFRNR</sequence>
<evidence type="ECO:0000259" key="6">
    <source>
        <dbReference type="Pfam" id="PF07637"/>
    </source>
</evidence>
<dbReference type="Pfam" id="PF07637">
    <property type="entry name" value="PSD5"/>
    <property type="match status" value="1"/>
</dbReference>
<dbReference type="AlphaFoldDB" id="A0A518GNL5"/>
<dbReference type="OrthoDB" id="175242at2"/>
<dbReference type="EMBL" id="CP036299">
    <property type="protein sequence ID" value="QDV30225.1"/>
    <property type="molecule type" value="Genomic_DNA"/>
</dbReference>
<evidence type="ECO:0000259" key="2">
    <source>
        <dbReference type="Pfam" id="PF07626"/>
    </source>
</evidence>
<dbReference type="InterPro" id="IPR013042">
    <property type="entry name" value="DUF1592"/>
</dbReference>
<dbReference type="Pfam" id="PF07631">
    <property type="entry name" value="PSD4"/>
    <property type="match status" value="1"/>
</dbReference>
<dbReference type="InterPro" id="IPR011478">
    <property type="entry name" value="DUF1585"/>
</dbReference>
<feature type="domain" description="DUF1585" evidence="1">
    <location>
        <begin position="768"/>
        <end position="841"/>
    </location>
</feature>
<dbReference type="Pfam" id="PF07627">
    <property type="entry name" value="PSCyt3"/>
    <property type="match status" value="1"/>
</dbReference>
<evidence type="ECO:0000313" key="7">
    <source>
        <dbReference type="EMBL" id="QDV30225.1"/>
    </source>
</evidence>
<dbReference type="Pfam" id="PF07635">
    <property type="entry name" value="PSCyt1"/>
    <property type="match status" value="1"/>
</dbReference>
<evidence type="ECO:0000259" key="1">
    <source>
        <dbReference type="Pfam" id="PF07624"/>
    </source>
</evidence>
<name>A0A518GNL5_9PLAN</name>
<dbReference type="InterPro" id="IPR013036">
    <property type="entry name" value="DUF1587"/>
</dbReference>